<organism evidence="6">
    <name type="scientific">Desulfofervidus auxilii</name>
    <dbReference type="NCBI Taxonomy" id="1621989"/>
    <lineage>
        <taxon>Bacteria</taxon>
        <taxon>Pseudomonadati</taxon>
        <taxon>Thermodesulfobacteriota</taxon>
        <taxon>Candidatus Desulfofervidia</taxon>
        <taxon>Candidatus Desulfofervidales</taxon>
        <taxon>Candidatus Desulfofervidaceae</taxon>
        <taxon>Candidatus Desulfofervidus</taxon>
    </lineage>
</organism>
<evidence type="ECO:0000256" key="1">
    <source>
        <dbReference type="ARBA" id="ARBA00004141"/>
    </source>
</evidence>
<keyword evidence="3 5" id="KW-1133">Transmembrane helix</keyword>
<comment type="caution">
    <text evidence="6">The sequence shown here is derived from an EMBL/GenBank/DDBJ whole genome shotgun (WGS) entry which is preliminary data.</text>
</comment>
<feature type="transmembrane region" description="Helical" evidence="5">
    <location>
        <begin position="85"/>
        <end position="103"/>
    </location>
</feature>
<gene>
    <name evidence="6" type="ORF">ENF30_02755</name>
</gene>
<proteinExistence type="predicted"/>
<dbReference type="InterPro" id="IPR001898">
    <property type="entry name" value="SLC13A/DASS"/>
</dbReference>
<feature type="transmembrane region" description="Helical" evidence="5">
    <location>
        <begin position="223"/>
        <end position="246"/>
    </location>
</feature>
<dbReference type="EMBL" id="DQWQ01000118">
    <property type="protein sequence ID" value="HDD35701.1"/>
    <property type="molecule type" value="Genomic_DNA"/>
</dbReference>
<evidence type="ECO:0000256" key="3">
    <source>
        <dbReference type="ARBA" id="ARBA00022989"/>
    </source>
</evidence>
<feature type="transmembrane region" description="Helical" evidence="5">
    <location>
        <begin position="383"/>
        <end position="400"/>
    </location>
</feature>
<feature type="transmembrane region" description="Helical" evidence="5">
    <location>
        <begin position="141"/>
        <end position="163"/>
    </location>
</feature>
<accession>A0A7V0IAJ8</accession>
<dbReference type="Pfam" id="PF00939">
    <property type="entry name" value="Na_sulph_symp"/>
    <property type="match status" value="1"/>
</dbReference>
<reference evidence="6" key="1">
    <citation type="journal article" date="2020" name="mSystems">
        <title>Genome- and Community-Level Interaction Insights into Carbon Utilization and Element Cycling Functions of Hydrothermarchaeota in Hydrothermal Sediment.</title>
        <authorList>
            <person name="Zhou Z."/>
            <person name="Liu Y."/>
            <person name="Xu W."/>
            <person name="Pan J."/>
            <person name="Luo Z.H."/>
            <person name="Li M."/>
        </authorList>
    </citation>
    <scope>NUCLEOTIDE SEQUENCE [LARGE SCALE GENOMIC DNA]</scope>
    <source>
        <strain evidence="6">HyVt-113</strain>
    </source>
</reference>
<keyword evidence="4 5" id="KW-0472">Membrane</keyword>
<evidence type="ECO:0000256" key="5">
    <source>
        <dbReference type="SAM" id="Phobius"/>
    </source>
</evidence>
<feature type="transmembrane region" description="Helical" evidence="5">
    <location>
        <begin position="45"/>
        <end position="73"/>
    </location>
</feature>
<feature type="transmembrane region" description="Helical" evidence="5">
    <location>
        <begin position="175"/>
        <end position="197"/>
    </location>
</feature>
<evidence type="ECO:0000256" key="4">
    <source>
        <dbReference type="ARBA" id="ARBA00023136"/>
    </source>
</evidence>
<protein>
    <submittedName>
        <fullName evidence="6">SLC13/DASS family transporter</fullName>
    </submittedName>
</protein>
<feature type="transmembrane region" description="Helical" evidence="5">
    <location>
        <begin position="272"/>
        <end position="290"/>
    </location>
</feature>
<dbReference type="GO" id="GO:1905039">
    <property type="term" value="P:carboxylic acid transmembrane transport"/>
    <property type="evidence" value="ECO:0007669"/>
    <property type="project" value="UniProtKB-ARBA"/>
</dbReference>
<dbReference type="GO" id="GO:0005886">
    <property type="term" value="C:plasma membrane"/>
    <property type="evidence" value="ECO:0007669"/>
    <property type="project" value="TreeGrafter"/>
</dbReference>
<sequence>MFKVMQRYTLFQKIIFFLGSILSIFIFLFCDLSPGHPLVTRMASVAVLMAMWWIAEAVPLAVTALLPVVLFPLMGIMESKVVCSYYFNDIIFLFIGGFILALAMQRWGLHKRIGLAIILLIGVSPRRIILGFMGATAFLSMWISNTATTMIMVPIAIALILEMEERFGTESVRQFPIGLLLGIAYAASIGGMATLVGTPPNLVLAKMFSISFPNGPEISFAKWLIFALPVSFIFLIFAWLILIILFSQKKFQFQSDVAVFKKEYKKLGKMSFEEWVVLMVFFLTAMLWLFRKDINIGHFRILGWSSFFPVPNYIRDGTVAMMTTIPLFFIPAREKTFIMDWDTASRLPWGIVLLFGGGFALAAGFKTSGLSSWMGERLTNLAHYHPVLIVIIVCLLISILTELTSNTATAQMALPILASLSVAIKINPLLLMIPATMSASCAFMLPVATPPNAIIFGTQRLRVYDMAKAGIILNIFKILLFIIATFLWSKISFGNLILFPSWAK</sequence>
<feature type="transmembrane region" description="Helical" evidence="5">
    <location>
        <begin position="344"/>
        <end position="363"/>
    </location>
</feature>
<evidence type="ECO:0000256" key="2">
    <source>
        <dbReference type="ARBA" id="ARBA00022692"/>
    </source>
</evidence>
<dbReference type="NCBIfam" id="TIGR00785">
    <property type="entry name" value="dass"/>
    <property type="match status" value="1"/>
</dbReference>
<dbReference type="AlphaFoldDB" id="A0A7V0IAJ8"/>
<feature type="transmembrane region" description="Helical" evidence="5">
    <location>
        <begin position="14"/>
        <end position="33"/>
    </location>
</feature>
<dbReference type="PANTHER" id="PTHR10283">
    <property type="entry name" value="SOLUTE CARRIER FAMILY 13 MEMBER"/>
    <property type="match status" value="1"/>
</dbReference>
<dbReference type="PANTHER" id="PTHR10283:SF82">
    <property type="entry name" value="SOLUTE CARRIER FAMILY 13 MEMBER 2"/>
    <property type="match status" value="1"/>
</dbReference>
<comment type="subcellular location">
    <subcellularLocation>
        <location evidence="1">Membrane</location>
        <topology evidence="1">Multi-pass membrane protein</topology>
    </subcellularLocation>
</comment>
<keyword evidence="2 5" id="KW-0812">Transmembrane</keyword>
<dbReference type="GO" id="GO:0008514">
    <property type="term" value="F:organic anion transmembrane transporter activity"/>
    <property type="evidence" value="ECO:0007669"/>
    <property type="project" value="UniProtKB-ARBA"/>
</dbReference>
<feature type="transmembrane region" description="Helical" evidence="5">
    <location>
        <begin position="115"/>
        <end position="135"/>
    </location>
</feature>
<dbReference type="Proteomes" id="UP000885706">
    <property type="component" value="Unassembled WGS sequence"/>
</dbReference>
<evidence type="ECO:0000313" key="6">
    <source>
        <dbReference type="EMBL" id="HDD35701.1"/>
    </source>
</evidence>
<feature type="transmembrane region" description="Helical" evidence="5">
    <location>
        <begin position="412"/>
        <end position="431"/>
    </location>
</feature>
<name>A0A7V0IAJ8_DESA2</name>
<dbReference type="CDD" id="cd01115">
    <property type="entry name" value="SLC13_permease"/>
    <property type="match status" value="1"/>
</dbReference>
<feature type="transmembrane region" description="Helical" evidence="5">
    <location>
        <begin position="437"/>
        <end position="457"/>
    </location>
</feature>
<feature type="transmembrane region" description="Helical" evidence="5">
    <location>
        <begin position="469"/>
        <end position="488"/>
    </location>
</feature>